<dbReference type="EMBL" id="JADYXP020000007">
    <property type="protein sequence ID" value="KAL0120201.1"/>
    <property type="molecule type" value="Genomic_DNA"/>
</dbReference>
<dbReference type="Proteomes" id="UP001430953">
    <property type="component" value="Unassembled WGS sequence"/>
</dbReference>
<feature type="region of interest" description="Disordered" evidence="1">
    <location>
        <begin position="47"/>
        <end position="90"/>
    </location>
</feature>
<dbReference type="AlphaFoldDB" id="A0AAW2FW47"/>
<accession>A0AAW2FW47</accession>
<protein>
    <submittedName>
        <fullName evidence="2">Uncharacterized protein</fullName>
    </submittedName>
</protein>
<comment type="caution">
    <text evidence="2">The sequence shown here is derived from an EMBL/GenBank/DDBJ whole genome shotgun (WGS) entry which is preliminary data.</text>
</comment>
<evidence type="ECO:0000313" key="2">
    <source>
        <dbReference type="EMBL" id="KAL0120201.1"/>
    </source>
</evidence>
<gene>
    <name evidence="2" type="ORF">PUN28_008094</name>
</gene>
<organism evidence="2 3">
    <name type="scientific">Cardiocondyla obscurior</name>
    <dbReference type="NCBI Taxonomy" id="286306"/>
    <lineage>
        <taxon>Eukaryota</taxon>
        <taxon>Metazoa</taxon>
        <taxon>Ecdysozoa</taxon>
        <taxon>Arthropoda</taxon>
        <taxon>Hexapoda</taxon>
        <taxon>Insecta</taxon>
        <taxon>Pterygota</taxon>
        <taxon>Neoptera</taxon>
        <taxon>Endopterygota</taxon>
        <taxon>Hymenoptera</taxon>
        <taxon>Apocrita</taxon>
        <taxon>Aculeata</taxon>
        <taxon>Formicoidea</taxon>
        <taxon>Formicidae</taxon>
        <taxon>Myrmicinae</taxon>
        <taxon>Cardiocondyla</taxon>
    </lineage>
</organism>
<name>A0AAW2FW47_9HYME</name>
<proteinExistence type="predicted"/>
<feature type="compositionally biased region" description="Basic residues" evidence="1">
    <location>
        <begin position="66"/>
        <end position="78"/>
    </location>
</feature>
<sequence length="90" mass="10690">MNGRLTIRTCNNTHATRAHMHNYKVAYLGDFTLLSTTPYRIPGWLLQEPRRTSAAHRQPRRDEEKKKKKKSRKNKLGNRKNPFYPRARSK</sequence>
<reference evidence="2 3" key="1">
    <citation type="submission" date="2023-03" db="EMBL/GenBank/DDBJ databases">
        <title>High recombination rates correlate with genetic variation in Cardiocondyla obscurior ants.</title>
        <authorList>
            <person name="Errbii M."/>
        </authorList>
    </citation>
    <scope>NUCLEOTIDE SEQUENCE [LARGE SCALE GENOMIC DNA]</scope>
    <source>
        <strain evidence="2">Alpha-2009</strain>
        <tissue evidence="2">Whole body</tissue>
    </source>
</reference>
<evidence type="ECO:0000256" key="1">
    <source>
        <dbReference type="SAM" id="MobiDB-lite"/>
    </source>
</evidence>
<evidence type="ECO:0000313" key="3">
    <source>
        <dbReference type="Proteomes" id="UP001430953"/>
    </source>
</evidence>
<keyword evidence="3" id="KW-1185">Reference proteome</keyword>